<comment type="caution">
    <text evidence="4">The sequence shown here is derived from an EMBL/GenBank/DDBJ whole genome shotgun (WGS) entry which is preliminary data.</text>
</comment>
<dbReference type="EMBL" id="QXGH01000018">
    <property type="protein sequence ID" value="RHW26264.1"/>
    <property type="molecule type" value="Genomic_DNA"/>
</dbReference>
<accession>A0A417Y121</accession>
<evidence type="ECO:0000313" key="5">
    <source>
        <dbReference type="Proteomes" id="UP000283644"/>
    </source>
</evidence>
<keyword evidence="5" id="KW-1185">Reference proteome</keyword>
<evidence type="ECO:0000256" key="2">
    <source>
        <dbReference type="ARBA" id="ARBA00023098"/>
    </source>
</evidence>
<name>A0A417Y121_9ACTN</name>
<organism evidence="4 5">
    <name type="scientific">Nocardioides immobilis</name>
    <dbReference type="NCBI Taxonomy" id="2049295"/>
    <lineage>
        <taxon>Bacteria</taxon>
        <taxon>Bacillati</taxon>
        <taxon>Actinomycetota</taxon>
        <taxon>Actinomycetes</taxon>
        <taxon>Propionibacteriales</taxon>
        <taxon>Nocardioidaceae</taxon>
        <taxon>Nocardioides</taxon>
    </lineage>
</organism>
<comment type="similarity">
    <text evidence="1">Belongs to the enoyl-CoA hydratase/isomerase family.</text>
</comment>
<dbReference type="Gene3D" id="1.10.12.10">
    <property type="entry name" value="Lyase 2-enoyl-coa Hydratase, Chain A, domain 2"/>
    <property type="match status" value="1"/>
</dbReference>
<sequence length="254" mass="27685">MSAVLLREVRDGVVLLTLNRPEQRNAVNQELRTALAEAMHDFAVDDDLRVAIITGSGDRSFCAGADLKEMAGNKTKQPPRDYFAEFGPDDFLPKPVITAVNGTAYAGGFRMAQFGDLCLASTTASFAISEAKWSRGAPWAAPLTRMLPRRVLAELLLTAQPITAQRAYEVGLVNEIVEPADLVPRAWEVARTIADNAPLSIAAFKWLMRVGGEAGVGATSAVASEIFRHVYDSEDAIEGPLAFREGRKPNWRNR</sequence>
<keyword evidence="3" id="KW-0456">Lyase</keyword>
<evidence type="ECO:0000256" key="1">
    <source>
        <dbReference type="ARBA" id="ARBA00005254"/>
    </source>
</evidence>
<evidence type="ECO:0000313" key="4">
    <source>
        <dbReference type="EMBL" id="RHW26264.1"/>
    </source>
</evidence>
<dbReference type="OrthoDB" id="4308938at2"/>
<dbReference type="CDD" id="cd06558">
    <property type="entry name" value="crotonase-like"/>
    <property type="match status" value="1"/>
</dbReference>
<gene>
    <name evidence="4" type="ORF">D0Z08_14960</name>
</gene>
<dbReference type="Proteomes" id="UP000283644">
    <property type="component" value="Unassembled WGS sequence"/>
</dbReference>
<dbReference type="GO" id="GO:0016853">
    <property type="term" value="F:isomerase activity"/>
    <property type="evidence" value="ECO:0007669"/>
    <property type="project" value="UniProtKB-KW"/>
</dbReference>
<dbReference type="AlphaFoldDB" id="A0A417Y121"/>
<dbReference type="Gene3D" id="3.90.226.10">
    <property type="entry name" value="2-enoyl-CoA Hydratase, Chain A, domain 1"/>
    <property type="match status" value="1"/>
</dbReference>
<evidence type="ECO:0000256" key="3">
    <source>
        <dbReference type="ARBA" id="ARBA00023239"/>
    </source>
</evidence>
<dbReference type="GO" id="GO:0006635">
    <property type="term" value="P:fatty acid beta-oxidation"/>
    <property type="evidence" value="ECO:0007669"/>
    <property type="project" value="TreeGrafter"/>
</dbReference>
<dbReference type="InterPro" id="IPR029045">
    <property type="entry name" value="ClpP/crotonase-like_dom_sf"/>
</dbReference>
<dbReference type="PANTHER" id="PTHR11941">
    <property type="entry name" value="ENOYL-COA HYDRATASE-RELATED"/>
    <property type="match status" value="1"/>
</dbReference>
<dbReference type="PANTHER" id="PTHR11941:SF169">
    <property type="entry name" value="(7AS)-7A-METHYL-1,5-DIOXO-2,3,5,6,7,7A-HEXAHYDRO-1H-INDENE-CARBOXYL-COA HYDROLASE"/>
    <property type="match status" value="1"/>
</dbReference>
<dbReference type="InterPro" id="IPR014748">
    <property type="entry name" value="Enoyl-CoA_hydra_C"/>
</dbReference>
<keyword evidence="2" id="KW-0443">Lipid metabolism</keyword>
<reference evidence="4 5" key="1">
    <citation type="submission" date="2018-09" db="EMBL/GenBank/DDBJ databases">
        <title>Genome sequencing of Nocardioides immobilis CCTCC AB 2017083 for comparison to Nocardioides silvaticus.</title>
        <authorList>
            <person name="Li C."/>
            <person name="Wang G."/>
        </authorList>
    </citation>
    <scope>NUCLEOTIDE SEQUENCE [LARGE SCALE GENOMIC DNA]</scope>
    <source>
        <strain evidence="4 5">CCTCC AB 2017083</strain>
    </source>
</reference>
<protein>
    <submittedName>
        <fullName evidence="4">Enoyl-CoA hydratase/isomerase family protein</fullName>
    </submittedName>
</protein>
<dbReference type="Pfam" id="PF00378">
    <property type="entry name" value="ECH_1"/>
    <property type="match status" value="1"/>
</dbReference>
<dbReference type="GO" id="GO:0016829">
    <property type="term" value="F:lyase activity"/>
    <property type="evidence" value="ECO:0007669"/>
    <property type="project" value="UniProtKB-KW"/>
</dbReference>
<dbReference type="SUPFAM" id="SSF52096">
    <property type="entry name" value="ClpP/crotonase"/>
    <property type="match status" value="1"/>
</dbReference>
<proteinExistence type="inferred from homology"/>
<dbReference type="InterPro" id="IPR001753">
    <property type="entry name" value="Enoyl-CoA_hydra/iso"/>
</dbReference>
<keyword evidence="4" id="KW-0413">Isomerase</keyword>